<keyword evidence="8" id="KW-1185">Reference proteome</keyword>
<evidence type="ECO:0000313" key="8">
    <source>
        <dbReference type="Proteomes" id="UP000578449"/>
    </source>
</evidence>
<dbReference type="Gene3D" id="3.40.50.720">
    <property type="entry name" value="NAD(P)-binding Rossmann-like Domain"/>
    <property type="match status" value="1"/>
</dbReference>
<dbReference type="Proteomes" id="UP000578449">
    <property type="component" value="Unassembled WGS sequence"/>
</dbReference>
<dbReference type="InterPro" id="IPR006115">
    <property type="entry name" value="6PGDH_NADP-bd"/>
</dbReference>
<evidence type="ECO:0000313" key="7">
    <source>
        <dbReference type="EMBL" id="MBB5137251.1"/>
    </source>
</evidence>
<dbReference type="AlphaFoldDB" id="A0A840PHF4"/>
<proteinExistence type="inferred from homology"/>
<dbReference type="Pfam" id="PF03446">
    <property type="entry name" value="NAD_binding_2"/>
    <property type="match status" value="1"/>
</dbReference>
<dbReference type="GO" id="GO:0050661">
    <property type="term" value="F:NADP binding"/>
    <property type="evidence" value="ECO:0007669"/>
    <property type="project" value="InterPro"/>
</dbReference>
<evidence type="ECO:0000259" key="6">
    <source>
        <dbReference type="Pfam" id="PF14833"/>
    </source>
</evidence>
<name>A0A840PHF4_9ACTN</name>
<evidence type="ECO:0008006" key="9">
    <source>
        <dbReference type="Google" id="ProtNLM"/>
    </source>
</evidence>
<dbReference type="SUPFAM" id="SSF48179">
    <property type="entry name" value="6-phosphogluconate dehydrogenase C-terminal domain-like"/>
    <property type="match status" value="1"/>
</dbReference>
<evidence type="ECO:0000256" key="2">
    <source>
        <dbReference type="ARBA" id="ARBA00023002"/>
    </source>
</evidence>
<keyword evidence="2" id="KW-0560">Oxidoreductase</keyword>
<dbReference type="Gene3D" id="1.10.1040.10">
    <property type="entry name" value="N-(1-d-carboxylethyl)-l-norvaline Dehydrogenase, domain 2"/>
    <property type="match status" value="1"/>
</dbReference>
<comment type="similarity">
    <text evidence="1">Belongs to the HIBADH-related family.</text>
</comment>
<protein>
    <recommendedName>
        <fullName evidence="9">NAD(P)-dependent oxidoreductase</fullName>
    </recommendedName>
</protein>
<dbReference type="InterPro" id="IPR013328">
    <property type="entry name" value="6PGD_dom2"/>
</dbReference>
<evidence type="ECO:0000256" key="4">
    <source>
        <dbReference type="PIRSR" id="PIRSR000103-1"/>
    </source>
</evidence>
<dbReference type="GO" id="GO:0016491">
    <property type="term" value="F:oxidoreductase activity"/>
    <property type="evidence" value="ECO:0007669"/>
    <property type="project" value="UniProtKB-KW"/>
</dbReference>
<gene>
    <name evidence="7" type="ORF">HNP84_007003</name>
</gene>
<dbReference type="SUPFAM" id="SSF51735">
    <property type="entry name" value="NAD(P)-binding Rossmann-fold domains"/>
    <property type="match status" value="1"/>
</dbReference>
<dbReference type="EMBL" id="JACHGN010000017">
    <property type="protein sequence ID" value="MBB5137251.1"/>
    <property type="molecule type" value="Genomic_DNA"/>
</dbReference>
<dbReference type="RefSeq" id="WP_185054184.1">
    <property type="nucleotide sequence ID" value="NZ_BAABIX010000012.1"/>
</dbReference>
<accession>A0A840PHF4</accession>
<reference evidence="7 8" key="1">
    <citation type="submission" date="2020-08" db="EMBL/GenBank/DDBJ databases">
        <title>Genomic Encyclopedia of Type Strains, Phase IV (KMG-IV): sequencing the most valuable type-strain genomes for metagenomic binning, comparative biology and taxonomic classification.</title>
        <authorList>
            <person name="Goeker M."/>
        </authorList>
    </citation>
    <scope>NUCLEOTIDE SEQUENCE [LARGE SCALE GENOMIC DNA]</scope>
    <source>
        <strain evidence="7 8">DSM 45615</strain>
    </source>
</reference>
<evidence type="ECO:0000256" key="3">
    <source>
        <dbReference type="ARBA" id="ARBA00023027"/>
    </source>
</evidence>
<dbReference type="InterPro" id="IPR015815">
    <property type="entry name" value="HIBADH-related"/>
</dbReference>
<feature type="active site" evidence="4">
    <location>
        <position position="183"/>
    </location>
</feature>
<dbReference type="Pfam" id="PF14833">
    <property type="entry name" value="NAD_binding_11"/>
    <property type="match status" value="1"/>
</dbReference>
<evidence type="ECO:0000259" key="5">
    <source>
        <dbReference type="Pfam" id="PF03446"/>
    </source>
</evidence>
<dbReference type="InterPro" id="IPR008927">
    <property type="entry name" value="6-PGluconate_DH-like_C_sf"/>
</dbReference>
<organism evidence="7 8">
    <name type="scientific">Thermocatellispora tengchongensis</name>
    <dbReference type="NCBI Taxonomy" id="1073253"/>
    <lineage>
        <taxon>Bacteria</taxon>
        <taxon>Bacillati</taxon>
        <taxon>Actinomycetota</taxon>
        <taxon>Actinomycetes</taxon>
        <taxon>Streptosporangiales</taxon>
        <taxon>Streptosporangiaceae</taxon>
        <taxon>Thermocatellispora</taxon>
    </lineage>
</organism>
<dbReference type="GO" id="GO:0051287">
    <property type="term" value="F:NAD binding"/>
    <property type="evidence" value="ECO:0007669"/>
    <property type="project" value="InterPro"/>
</dbReference>
<evidence type="ECO:0000256" key="1">
    <source>
        <dbReference type="ARBA" id="ARBA00009080"/>
    </source>
</evidence>
<dbReference type="PANTHER" id="PTHR43580">
    <property type="entry name" value="OXIDOREDUCTASE GLYR1-RELATED"/>
    <property type="match status" value="1"/>
</dbReference>
<feature type="domain" description="6-phosphogluconate dehydrogenase NADP-binding" evidence="5">
    <location>
        <begin position="17"/>
        <end position="169"/>
    </location>
</feature>
<keyword evidence="3" id="KW-0520">NAD</keyword>
<dbReference type="PIRSF" id="PIRSF000103">
    <property type="entry name" value="HIBADH"/>
    <property type="match status" value="1"/>
</dbReference>
<dbReference type="InterPro" id="IPR029154">
    <property type="entry name" value="HIBADH-like_NADP-bd"/>
</dbReference>
<comment type="caution">
    <text evidence="7">The sequence shown here is derived from an EMBL/GenBank/DDBJ whole genome shotgun (WGS) entry which is preliminary data.</text>
</comment>
<dbReference type="InterPro" id="IPR036291">
    <property type="entry name" value="NAD(P)-bd_dom_sf"/>
</dbReference>
<dbReference type="InterPro" id="IPR051265">
    <property type="entry name" value="HIBADH-related_NP60_sf"/>
</dbReference>
<feature type="domain" description="3-hydroxyisobutyrate dehydrogenase-like NAD-binding" evidence="6">
    <location>
        <begin position="181"/>
        <end position="295"/>
    </location>
</feature>
<sequence>MNTTTTTSGSGPATPRRVGFAGLGHMGSAMAARLLEAGYDVTVWSRTRSKVDELAERGATPGDGPEDAIATGMLFSMLSDEDAVRQVVTPERLRAAPEGFIHVNHATISPGAAGEFAAAAAESGHGYVSAPVVGRPDAVVAGRLTILASGEPRARAAVSPMLDAMGRRVWDFGPQAPSAVVAKISVNYMIVHALQALAESITLLERHGLDGERFVELINDSVFPGPVYGGYGRAIAAGAYTPPGFTSRLGLKDLMLALGAAEDAKVPLPTGPVLREVFEAAVEQVGADLDWACVAEVTRRRAAGDQDSGKNPG</sequence>
<dbReference type="PANTHER" id="PTHR43580:SF2">
    <property type="entry name" value="CYTOKINE-LIKE NUCLEAR FACTOR N-PAC"/>
    <property type="match status" value="1"/>
</dbReference>